<dbReference type="Gene3D" id="1.25.40.10">
    <property type="entry name" value="Tetratricopeptide repeat domain"/>
    <property type="match status" value="1"/>
</dbReference>
<evidence type="ECO:0000313" key="10">
    <source>
        <dbReference type="Proteomes" id="UP000244677"/>
    </source>
</evidence>
<evidence type="ECO:0000313" key="8">
    <source>
        <dbReference type="EMBL" id="AWG24188.1"/>
    </source>
</evidence>
<feature type="chain" id="PRO_5033766664" evidence="5">
    <location>
        <begin position="21"/>
        <end position="623"/>
    </location>
</feature>
<dbReference type="Gene3D" id="2.60.40.1120">
    <property type="entry name" value="Carboxypeptidase-like, regulatory domain"/>
    <property type="match status" value="1"/>
</dbReference>
<dbReference type="AlphaFoldDB" id="A0A2S1LKD9"/>
<dbReference type="Pfam" id="PF07676">
    <property type="entry name" value="PD40"/>
    <property type="match status" value="3"/>
</dbReference>
<dbReference type="KEGG" id="fki:FK004_02580"/>
<dbReference type="InterPro" id="IPR036737">
    <property type="entry name" value="OmpA-like_sf"/>
</dbReference>
<evidence type="ECO:0000256" key="5">
    <source>
        <dbReference type="SAM" id="SignalP"/>
    </source>
</evidence>
<organism evidence="8 10">
    <name type="scientific">Flavobacterium kingsejongi</name>
    <dbReference type="NCBI Taxonomy" id="1678728"/>
    <lineage>
        <taxon>Bacteria</taxon>
        <taxon>Pseudomonadati</taxon>
        <taxon>Bacteroidota</taxon>
        <taxon>Flavobacteriia</taxon>
        <taxon>Flavobacteriales</taxon>
        <taxon>Flavobacteriaceae</taxon>
        <taxon>Flavobacterium</taxon>
    </lineage>
</organism>
<dbReference type="SUPFAM" id="SSF103088">
    <property type="entry name" value="OmpA-like"/>
    <property type="match status" value="1"/>
</dbReference>
<dbReference type="InterPro" id="IPR011990">
    <property type="entry name" value="TPR-like_helical_dom_sf"/>
</dbReference>
<dbReference type="Proteomes" id="UP000244677">
    <property type="component" value="Chromosome"/>
</dbReference>
<dbReference type="SUPFAM" id="SSF82171">
    <property type="entry name" value="DPP6 N-terminal domain-like"/>
    <property type="match status" value="1"/>
</dbReference>
<dbReference type="PRINTS" id="PR01021">
    <property type="entry name" value="OMPADOMAIN"/>
</dbReference>
<dbReference type="GO" id="GO:0009279">
    <property type="term" value="C:cell outer membrane"/>
    <property type="evidence" value="ECO:0007669"/>
    <property type="project" value="UniProtKB-SubCell"/>
</dbReference>
<sequence length="623" mass="69000">MKNLYITLSFVLAGSMSLTAQNKDTAKADKLYNRFEYVDAASEYLKLTEKGKGDAYVYKQLGESYYNVFSTTEAERWYGQAIKAGVQDAETYFRYAQMLKANGKYEESNKQMQHFASLVPNDQRAIAFKAEPNYLPALLKKTKQYTVKGIEINSEYSDFGPVLVDKTLYFTSARNTSRKTYGWNDQPYLDIYQSTYNEDGTFSKAEPVSALNSKYHDGPVTVSADGKTAYFSSESFKEKLYEKDKKANTRTSQVNLFKATRSGDQWGNITPLPFNSKDYSVSNPSLSKDGKTLYFASDMPGSLGDSDIWKVEIKADGSFGTPENLGKKVNTEAKESFPFIADNGVLYFASNGRQGFGGLDVFSIDLAKGKEAVNMGKPVNSEKDDFGFSFNTAQNVGFYASNVGGNDDIYKATPICDVEVLATVTDSKTGRTLSGATVSILDEKKSVVGTETSQSDGSVEYRVECDKAYTIQVSKPGYENGTFAVAKTKGGELKVNAPINPIEEIIKETEVVLNDIIFEFDKSNITREGAYELDKLVEAMKAKPEMVILVKGHTDSRGSDEYNLKLSDRRAKSTVQYILSKGIAKGRISGKGVGESEPKVDCGDNCTEEQHKLNRRSEFLIVK</sequence>
<evidence type="ECO:0000256" key="3">
    <source>
        <dbReference type="ARBA" id="ARBA00023237"/>
    </source>
</evidence>
<dbReference type="RefSeq" id="WP_108735838.1">
    <property type="nucleotide sequence ID" value="NZ_CP020919.1"/>
</dbReference>
<evidence type="ECO:0000256" key="1">
    <source>
        <dbReference type="ARBA" id="ARBA00004442"/>
    </source>
</evidence>
<dbReference type="InterPro" id="IPR011659">
    <property type="entry name" value="WD40"/>
</dbReference>
<keyword evidence="3" id="KW-0998">Cell outer membrane</keyword>
<dbReference type="InterPro" id="IPR050330">
    <property type="entry name" value="Bact_OuterMem_StrucFunc"/>
</dbReference>
<accession>A0A2S1LKD9</accession>
<keyword evidence="5" id="KW-0732">Signal</keyword>
<dbReference type="PANTHER" id="PTHR30329">
    <property type="entry name" value="STATOR ELEMENT OF FLAGELLAR MOTOR COMPLEX"/>
    <property type="match status" value="1"/>
</dbReference>
<dbReference type="EMBL" id="CP020919">
    <property type="protein sequence ID" value="AWG24184.1"/>
    <property type="molecule type" value="Genomic_DNA"/>
</dbReference>
<dbReference type="InterPro" id="IPR008969">
    <property type="entry name" value="CarboxyPept-like_regulatory"/>
</dbReference>
<gene>
    <name evidence="7" type="ORF">FK004_02580</name>
    <name evidence="8" type="ORF">FK004_02600</name>
    <name evidence="9" type="ORF">FK004_04050</name>
</gene>
<dbReference type="InterPro" id="IPR006665">
    <property type="entry name" value="OmpA-like"/>
</dbReference>
<keyword evidence="2 4" id="KW-0472">Membrane</keyword>
<dbReference type="Pfam" id="PF00691">
    <property type="entry name" value="OmpA"/>
    <property type="match status" value="1"/>
</dbReference>
<name>A0A2S1LKD9_9FLAO</name>
<dbReference type="CDD" id="cd07185">
    <property type="entry name" value="OmpA_C-like"/>
    <property type="match status" value="1"/>
</dbReference>
<evidence type="ECO:0000313" key="9">
    <source>
        <dbReference type="EMBL" id="AWG24464.1"/>
    </source>
</evidence>
<feature type="signal peptide" evidence="5">
    <location>
        <begin position="1"/>
        <end position="20"/>
    </location>
</feature>
<dbReference type="InterPro" id="IPR006664">
    <property type="entry name" value="OMP_bac"/>
</dbReference>
<evidence type="ECO:0000259" key="6">
    <source>
        <dbReference type="PROSITE" id="PS51123"/>
    </source>
</evidence>
<dbReference type="KEGG" id="fki:FK004_02600"/>
<reference evidence="8 10" key="1">
    <citation type="submission" date="2017-04" db="EMBL/GenBank/DDBJ databases">
        <title>Complete genome sequence of Flavobacterium kingsejong AJ004.</title>
        <authorList>
            <person name="Lee P.C."/>
        </authorList>
    </citation>
    <scope>NUCLEOTIDE SEQUENCE [LARGE SCALE GENOMIC DNA]</scope>
    <source>
        <strain evidence="8 10">AJ004</strain>
    </source>
</reference>
<feature type="domain" description="OmpA-like" evidence="6">
    <location>
        <begin position="505"/>
        <end position="623"/>
    </location>
</feature>
<evidence type="ECO:0000256" key="4">
    <source>
        <dbReference type="PROSITE-ProRule" id="PRU00473"/>
    </source>
</evidence>
<dbReference type="InterPro" id="IPR011042">
    <property type="entry name" value="6-blade_b-propeller_TolB-like"/>
</dbReference>
<dbReference type="EMBL" id="CP020919">
    <property type="protein sequence ID" value="AWG24188.1"/>
    <property type="molecule type" value="Genomic_DNA"/>
</dbReference>
<dbReference type="Gene3D" id="2.120.10.30">
    <property type="entry name" value="TolB, C-terminal domain"/>
    <property type="match status" value="1"/>
</dbReference>
<comment type="subcellular location">
    <subcellularLocation>
        <location evidence="1">Cell outer membrane</location>
    </subcellularLocation>
</comment>
<dbReference type="SUPFAM" id="SSF49464">
    <property type="entry name" value="Carboxypeptidase regulatory domain-like"/>
    <property type="match status" value="1"/>
</dbReference>
<dbReference type="PANTHER" id="PTHR30329:SF21">
    <property type="entry name" value="LIPOPROTEIN YIAD-RELATED"/>
    <property type="match status" value="1"/>
</dbReference>
<evidence type="ECO:0000256" key="2">
    <source>
        <dbReference type="ARBA" id="ARBA00023136"/>
    </source>
</evidence>
<protein>
    <submittedName>
        <fullName evidence="8">Cell envelope biogenesis protein OmpA</fullName>
    </submittedName>
</protein>
<keyword evidence="10" id="KW-1185">Reference proteome</keyword>
<dbReference type="PROSITE" id="PS51123">
    <property type="entry name" value="OMPA_2"/>
    <property type="match status" value="1"/>
</dbReference>
<dbReference type="EMBL" id="CP020919">
    <property type="protein sequence ID" value="AWG24464.1"/>
    <property type="molecule type" value="Genomic_DNA"/>
</dbReference>
<dbReference type="Pfam" id="PF13620">
    <property type="entry name" value="CarboxypepD_reg"/>
    <property type="match status" value="1"/>
</dbReference>
<evidence type="ECO:0000313" key="7">
    <source>
        <dbReference type="EMBL" id="AWG24184.1"/>
    </source>
</evidence>
<dbReference type="KEGG" id="fki:FK004_04050"/>
<dbReference type="OrthoDB" id="9809364at2"/>
<dbReference type="Gene3D" id="3.30.1330.60">
    <property type="entry name" value="OmpA-like domain"/>
    <property type="match status" value="1"/>
</dbReference>
<proteinExistence type="predicted"/>
<dbReference type="SUPFAM" id="SSF48452">
    <property type="entry name" value="TPR-like"/>
    <property type="match status" value="1"/>
</dbReference>